<dbReference type="InParanoid" id="A0A074YXR1"/>
<reference evidence="1 2" key="1">
    <citation type="journal article" date="2014" name="BMC Genomics">
        <title>Genome sequencing of four Aureobasidium pullulans varieties: biotechnological potential, stress tolerance, and description of new species.</title>
        <authorList>
            <person name="Gostin Ar C."/>
            <person name="Ohm R.A."/>
            <person name="Kogej T."/>
            <person name="Sonjak S."/>
            <person name="Turk M."/>
            <person name="Zajc J."/>
            <person name="Zalar P."/>
            <person name="Grube M."/>
            <person name="Sun H."/>
            <person name="Han J."/>
            <person name="Sharma A."/>
            <person name="Chiniquy J."/>
            <person name="Ngan C.Y."/>
            <person name="Lipzen A."/>
            <person name="Barry K."/>
            <person name="Grigoriev I.V."/>
            <person name="Gunde-Cimerman N."/>
        </authorList>
    </citation>
    <scope>NUCLEOTIDE SEQUENCE [LARGE SCALE GENOMIC DNA]</scope>
    <source>
        <strain evidence="1 2">EXF-2481</strain>
    </source>
</reference>
<dbReference type="GeneID" id="25364758"/>
<dbReference type="OrthoDB" id="412402at2759"/>
<proteinExistence type="predicted"/>
<accession>A0A074YXR1</accession>
<dbReference type="HOGENOM" id="CLU_493449_0_0_1"/>
<gene>
    <name evidence="1" type="ORF">AUEXF2481DRAFT_32981</name>
</gene>
<dbReference type="PANTHER" id="PTHR36847">
    <property type="entry name" value="AMIDOLIGASE ENZYME"/>
    <property type="match status" value="1"/>
</dbReference>
<dbReference type="AlphaFoldDB" id="A0A074YXR1"/>
<protein>
    <submittedName>
        <fullName evidence="1">Uncharacterized protein</fullName>
    </submittedName>
</protein>
<evidence type="ECO:0000313" key="1">
    <source>
        <dbReference type="EMBL" id="KEQ91606.1"/>
    </source>
</evidence>
<dbReference type="Proteomes" id="UP000030641">
    <property type="component" value="Unassembled WGS sequence"/>
</dbReference>
<organism evidence="1 2">
    <name type="scientific">Aureobasidium subglaciale (strain EXF-2481)</name>
    <name type="common">Aureobasidium pullulans var. subglaciale</name>
    <dbReference type="NCBI Taxonomy" id="1043005"/>
    <lineage>
        <taxon>Eukaryota</taxon>
        <taxon>Fungi</taxon>
        <taxon>Dikarya</taxon>
        <taxon>Ascomycota</taxon>
        <taxon>Pezizomycotina</taxon>
        <taxon>Dothideomycetes</taxon>
        <taxon>Dothideomycetidae</taxon>
        <taxon>Dothideales</taxon>
        <taxon>Saccotheciaceae</taxon>
        <taxon>Aureobasidium</taxon>
    </lineage>
</organism>
<name>A0A074YXR1_AURSE</name>
<dbReference type="PANTHER" id="PTHR36847:SF1">
    <property type="entry name" value="AMIDOLIGASE ENZYME"/>
    <property type="match status" value="1"/>
</dbReference>
<dbReference type="RefSeq" id="XP_013340033.1">
    <property type="nucleotide sequence ID" value="XM_013484579.1"/>
</dbReference>
<keyword evidence="2" id="KW-1185">Reference proteome</keyword>
<dbReference type="EMBL" id="KL584777">
    <property type="protein sequence ID" value="KEQ91606.1"/>
    <property type="molecule type" value="Genomic_DNA"/>
</dbReference>
<evidence type="ECO:0000313" key="2">
    <source>
        <dbReference type="Proteomes" id="UP000030641"/>
    </source>
</evidence>
<sequence>MPGTIVLPPRELDSLSLGYKISFVLVFPQFHVTNNDIERTAKDIVRHTLQGVRFWQDCKTCKTPHQYSLPVSSLDRSLNHPVRKYWQVDIDDDAHLHDGDFDKLTDRYFVVGVQVISRAFRFHGDTKCPKDPSAHSNFVFHDHHGKRAAHHWTKELKAVDEALILLGQRPNYRVITNEFTNFQVYNGNDVAGVHMDVAKSLLAIFTAFERQFDAINITTRIGGGVRGDVAQTSIQQEAGESCKPMSSVNMAHLKVIGESPNYNIPDFLRMFLKSKLTRSQLPGFTDNNRISSLHTALDVSRVWDSELLNKIPEYVKYCMKKPTIGFRSHAGTLNSEEQIAWIDLCSSLTEFCYQKSTDHVFRWLSVRWHIPHTDYTIMEIMRHIGGIHRTTFEYYRTVSSKVADLDSRLVQPHLADIIADYDRENAHSDSLKETKVVKAILARRVEQTKAENVRDEIKQKFELGLYGKFPKDTVVEFCRTHGEKMAYVRGDHKTLILD</sequence>